<comment type="caution">
    <text evidence="2">The sequence shown here is derived from an EMBL/GenBank/DDBJ whole genome shotgun (WGS) entry which is preliminary data.</text>
</comment>
<name>A0A9X0CK19_9CNID</name>
<dbReference type="Pfam" id="PF24082">
    <property type="entry name" value="SPEF2_C"/>
    <property type="match status" value="1"/>
</dbReference>
<dbReference type="OrthoDB" id="62528at2759"/>
<evidence type="ECO:0000313" key="2">
    <source>
        <dbReference type="EMBL" id="KAJ7352774.1"/>
    </source>
</evidence>
<dbReference type="InterPro" id="IPR056199">
    <property type="entry name" value="SPEF2_C"/>
</dbReference>
<accession>A0A9X0CK19</accession>
<protein>
    <recommendedName>
        <fullName evidence="1">SPEF2 C-terminal domain-containing protein</fullName>
    </recommendedName>
</protein>
<evidence type="ECO:0000259" key="1">
    <source>
        <dbReference type="Pfam" id="PF24082"/>
    </source>
</evidence>
<dbReference type="EMBL" id="MU827348">
    <property type="protein sequence ID" value="KAJ7352774.1"/>
    <property type="molecule type" value="Genomic_DNA"/>
</dbReference>
<dbReference type="Proteomes" id="UP001163046">
    <property type="component" value="Unassembled WGS sequence"/>
</dbReference>
<keyword evidence="3" id="KW-1185">Reference proteome</keyword>
<gene>
    <name evidence="2" type="ORF">OS493_034125</name>
</gene>
<dbReference type="PANTHER" id="PTHR14919">
    <property type="entry name" value="KPL2-RELATED"/>
    <property type="match status" value="1"/>
</dbReference>
<proteinExistence type="predicted"/>
<feature type="domain" description="SPEF2 C-terminal" evidence="1">
    <location>
        <begin position="3"/>
        <end position="162"/>
    </location>
</feature>
<dbReference type="AlphaFoldDB" id="A0A9X0CK19"/>
<sequence length="292" mass="33207">MQALTHGMELLPDSWMNITQPQLQDVCALLALETEFIDWRKFLLAAAQPWPPASKMDLLLTLERCREVDSSFSGRVARDQFDQVELWFTGQQELENPQDPDVPPIFDRQGKLKNAFYQIFADHKDSVSTLDYVDMLLYFAADPDPLEGFLRGLSLASNQPMPSSKSLVHLPQPMTDDYGGDVSVPQIQEPTSPPPEMDSLVTLENLMKVLHHGEGRLEDTYRLSLTTDPDDTFARERLAGVFLELGAEETEAVPFHLLYQHPIIQDCMHMCQRFKTLDLRNSFKSSSVDSFE</sequence>
<reference evidence="2" key="1">
    <citation type="submission" date="2023-01" db="EMBL/GenBank/DDBJ databases">
        <title>Genome assembly of the deep-sea coral Lophelia pertusa.</title>
        <authorList>
            <person name="Herrera S."/>
            <person name="Cordes E."/>
        </authorList>
    </citation>
    <scope>NUCLEOTIDE SEQUENCE</scope>
    <source>
        <strain evidence="2">USNM1676648</strain>
        <tissue evidence="2">Polyp</tissue>
    </source>
</reference>
<dbReference type="PANTHER" id="PTHR14919:SF0">
    <property type="entry name" value="SPERM FLAGELLAR PROTEIN 2"/>
    <property type="match status" value="1"/>
</dbReference>
<evidence type="ECO:0000313" key="3">
    <source>
        <dbReference type="Proteomes" id="UP001163046"/>
    </source>
</evidence>
<dbReference type="InterPro" id="IPR052634">
    <property type="entry name" value="Sperm_flagellar-bone_growth"/>
</dbReference>
<organism evidence="2 3">
    <name type="scientific">Desmophyllum pertusum</name>
    <dbReference type="NCBI Taxonomy" id="174260"/>
    <lineage>
        <taxon>Eukaryota</taxon>
        <taxon>Metazoa</taxon>
        <taxon>Cnidaria</taxon>
        <taxon>Anthozoa</taxon>
        <taxon>Hexacorallia</taxon>
        <taxon>Scleractinia</taxon>
        <taxon>Caryophylliina</taxon>
        <taxon>Caryophylliidae</taxon>
        <taxon>Desmophyllum</taxon>
    </lineage>
</organism>